<keyword evidence="5" id="KW-0653">Protein transport</keyword>
<accession>A0A2C9LD32</accession>
<evidence type="ECO:0000256" key="3">
    <source>
        <dbReference type="ARBA" id="ARBA00022475"/>
    </source>
</evidence>
<dbReference type="InterPro" id="IPR003369">
    <property type="entry name" value="TatA/B/E"/>
</dbReference>
<dbReference type="InterPro" id="IPR018448">
    <property type="entry name" value="TatB"/>
</dbReference>
<dbReference type="PANTHER" id="PTHR33162">
    <property type="entry name" value="SEC-INDEPENDENT PROTEIN TRANSLOCASE PROTEIN TATA, CHLOROPLASTIC"/>
    <property type="match status" value="1"/>
</dbReference>
<dbReference type="GO" id="GO:0043953">
    <property type="term" value="P:protein transport by the Tat complex"/>
    <property type="evidence" value="ECO:0007669"/>
    <property type="project" value="InterPro"/>
</dbReference>
<protein>
    <recommendedName>
        <fullName evidence="13">Sec-independent protein translocase protein TatB</fullName>
    </recommendedName>
</protein>
<organism evidence="11 12">
    <name type="scientific">Biomphalaria glabrata</name>
    <name type="common">Bloodfluke planorb</name>
    <name type="synonym">Freshwater snail</name>
    <dbReference type="NCBI Taxonomy" id="6526"/>
    <lineage>
        <taxon>Eukaryota</taxon>
        <taxon>Metazoa</taxon>
        <taxon>Spiralia</taxon>
        <taxon>Lophotrochozoa</taxon>
        <taxon>Mollusca</taxon>
        <taxon>Gastropoda</taxon>
        <taxon>Heterobranchia</taxon>
        <taxon>Euthyneura</taxon>
        <taxon>Panpulmonata</taxon>
        <taxon>Hygrophila</taxon>
        <taxon>Lymnaeoidea</taxon>
        <taxon>Planorbidae</taxon>
        <taxon>Biomphalaria</taxon>
    </lineage>
</organism>
<evidence type="ECO:0000256" key="6">
    <source>
        <dbReference type="ARBA" id="ARBA00022989"/>
    </source>
</evidence>
<dbReference type="HAMAP" id="MF_00237">
    <property type="entry name" value="TatB"/>
    <property type="match status" value="1"/>
</dbReference>
<dbReference type="GO" id="GO:0008320">
    <property type="term" value="F:protein transmembrane transporter activity"/>
    <property type="evidence" value="ECO:0007669"/>
    <property type="project" value="InterPro"/>
</dbReference>
<evidence type="ECO:0000256" key="1">
    <source>
        <dbReference type="ARBA" id="ARBA00004167"/>
    </source>
</evidence>
<keyword evidence="7" id="KW-0811">Translocation</keyword>
<evidence type="ECO:0000256" key="2">
    <source>
        <dbReference type="ARBA" id="ARBA00022448"/>
    </source>
</evidence>
<dbReference type="EnsemblMetazoa" id="BGLB029828-RA">
    <property type="protein sequence ID" value="BGLB029828-PA"/>
    <property type="gene ID" value="BGLB029828"/>
</dbReference>
<feature type="compositionally biased region" description="Basic and acidic residues" evidence="9">
    <location>
        <begin position="129"/>
        <end position="155"/>
    </location>
</feature>
<proteinExistence type="inferred from homology"/>
<feature type="chain" id="PRO_5012587195" description="Sec-independent protein translocase protein TatB" evidence="10">
    <location>
        <begin position="17"/>
        <end position="155"/>
    </location>
</feature>
<evidence type="ECO:0000256" key="10">
    <source>
        <dbReference type="SAM" id="SignalP"/>
    </source>
</evidence>
<evidence type="ECO:0000256" key="5">
    <source>
        <dbReference type="ARBA" id="ARBA00022927"/>
    </source>
</evidence>
<dbReference type="Proteomes" id="UP000076420">
    <property type="component" value="Unassembled WGS sequence"/>
</dbReference>
<evidence type="ECO:0000256" key="4">
    <source>
        <dbReference type="ARBA" id="ARBA00022692"/>
    </source>
</evidence>
<evidence type="ECO:0000256" key="9">
    <source>
        <dbReference type="SAM" id="MobiDB-lite"/>
    </source>
</evidence>
<reference evidence="11" key="1">
    <citation type="submission" date="2020-05" db="UniProtKB">
        <authorList>
            <consortium name="EnsemblMetazoa"/>
        </authorList>
    </citation>
    <scope>IDENTIFICATION</scope>
    <source>
        <strain evidence="11">BB02</strain>
    </source>
</reference>
<dbReference type="PRINTS" id="PR01506">
    <property type="entry name" value="TATBPROTEIN"/>
</dbReference>
<evidence type="ECO:0000313" key="12">
    <source>
        <dbReference type="Proteomes" id="UP000076420"/>
    </source>
</evidence>
<sequence>MFDIGFSELLMVAVVALVVIGPERLPGVARNVGRFAGRLQRYVHDIKKDFNREVEFEEIKRLQHEMETTVQSMQESMRAVESTLQQETLKHQTELSEAVALPHADQNTDQPALTKPTKSAKSGQPAKSAKGDHLVKADIEADAKTAPKEDQLSLF</sequence>
<feature type="signal peptide" evidence="10">
    <location>
        <begin position="1"/>
        <end position="16"/>
    </location>
</feature>
<gene>
    <name evidence="11" type="primary">106074950</name>
</gene>
<dbReference type="PANTHER" id="PTHR33162:SF1">
    <property type="entry name" value="SEC-INDEPENDENT PROTEIN TRANSLOCASE PROTEIN TATA, CHLOROPLASTIC"/>
    <property type="match status" value="1"/>
</dbReference>
<evidence type="ECO:0000313" key="11">
    <source>
        <dbReference type="EnsemblMetazoa" id="BGLB029828-PA"/>
    </source>
</evidence>
<dbReference type="VEuPathDB" id="VectorBase:BGLB029828"/>
<feature type="region of interest" description="Disordered" evidence="9">
    <location>
        <begin position="70"/>
        <end position="155"/>
    </location>
</feature>
<evidence type="ECO:0008006" key="13">
    <source>
        <dbReference type="Google" id="ProtNLM"/>
    </source>
</evidence>
<dbReference type="AlphaFoldDB" id="A0A2C9LD32"/>
<keyword evidence="3" id="KW-1003">Cell membrane</keyword>
<comment type="subcellular location">
    <subcellularLocation>
        <location evidence="1">Membrane</location>
        <topology evidence="1">Single-pass membrane protein</topology>
    </subcellularLocation>
</comment>
<keyword evidence="2" id="KW-0813">Transport</keyword>
<keyword evidence="4" id="KW-0812">Transmembrane</keyword>
<dbReference type="NCBIfam" id="TIGR01410">
    <property type="entry name" value="tatB"/>
    <property type="match status" value="1"/>
</dbReference>
<name>A0A2C9LD32_BIOGL</name>
<dbReference type="Pfam" id="PF02416">
    <property type="entry name" value="TatA_B_E"/>
    <property type="match status" value="1"/>
</dbReference>
<keyword evidence="10" id="KW-0732">Signal</keyword>
<feature type="compositionally biased region" description="Polar residues" evidence="9">
    <location>
        <begin position="105"/>
        <end position="122"/>
    </location>
</feature>
<dbReference type="Gene3D" id="1.20.5.3310">
    <property type="match status" value="1"/>
</dbReference>
<keyword evidence="6" id="KW-1133">Transmembrane helix</keyword>
<evidence type="ECO:0000256" key="8">
    <source>
        <dbReference type="ARBA" id="ARBA00023136"/>
    </source>
</evidence>
<evidence type="ECO:0000256" key="7">
    <source>
        <dbReference type="ARBA" id="ARBA00023010"/>
    </source>
</evidence>
<keyword evidence="8" id="KW-0472">Membrane</keyword>
<dbReference type="GO" id="GO:0016020">
    <property type="term" value="C:membrane"/>
    <property type="evidence" value="ECO:0007669"/>
    <property type="project" value="UniProtKB-SubCell"/>
</dbReference>